<dbReference type="CDD" id="cd00159">
    <property type="entry name" value="RhoGAP"/>
    <property type="match status" value="1"/>
</dbReference>
<dbReference type="InterPro" id="IPR050729">
    <property type="entry name" value="Rho-GAP"/>
</dbReference>
<keyword evidence="5" id="KW-1185">Reference proteome</keyword>
<feature type="domain" description="Rho-GAP" evidence="3">
    <location>
        <begin position="261"/>
        <end position="444"/>
    </location>
</feature>
<dbReference type="PANTHER" id="PTHR23176:SF129">
    <property type="entry name" value="RHO GTPASE ACTIVATING PROTEIN AT 16F, ISOFORM E-RELATED"/>
    <property type="match status" value="1"/>
</dbReference>
<dbReference type="InterPro" id="IPR000198">
    <property type="entry name" value="RhoGAP_dom"/>
</dbReference>
<feature type="region of interest" description="Disordered" evidence="2">
    <location>
        <begin position="45"/>
        <end position="152"/>
    </location>
</feature>
<feature type="compositionally biased region" description="Low complexity" evidence="2">
    <location>
        <begin position="106"/>
        <end position="119"/>
    </location>
</feature>
<evidence type="ECO:0000256" key="2">
    <source>
        <dbReference type="SAM" id="MobiDB-lite"/>
    </source>
</evidence>
<dbReference type="PROSITE" id="PS50238">
    <property type="entry name" value="RHOGAP"/>
    <property type="match status" value="1"/>
</dbReference>
<feature type="compositionally biased region" description="Polar residues" evidence="2">
    <location>
        <begin position="46"/>
        <end position="55"/>
    </location>
</feature>
<proteinExistence type="predicted"/>
<evidence type="ECO:0000313" key="5">
    <source>
        <dbReference type="Proteomes" id="UP001150062"/>
    </source>
</evidence>
<dbReference type="Gene3D" id="1.10.555.10">
    <property type="entry name" value="Rho GTPase activation protein"/>
    <property type="match status" value="1"/>
</dbReference>
<evidence type="ECO:0000259" key="3">
    <source>
        <dbReference type="PROSITE" id="PS50238"/>
    </source>
</evidence>
<dbReference type="Proteomes" id="UP001150062">
    <property type="component" value="Unassembled WGS sequence"/>
</dbReference>
<feature type="region of interest" description="Disordered" evidence="2">
    <location>
        <begin position="181"/>
        <end position="236"/>
    </location>
</feature>
<keyword evidence="1" id="KW-0343">GTPase activation</keyword>
<organism evidence="4 5">
    <name type="scientific">Anaeramoeba flamelloides</name>
    <dbReference type="NCBI Taxonomy" id="1746091"/>
    <lineage>
        <taxon>Eukaryota</taxon>
        <taxon>Metamonada</taxon>
        <taxon>Anaeramoebidae</taxon>
        <taxon>Anaeramoeba</taxon>
    </lineage>
</organism>
<evidence type="ECO:0000313" key="4">
    <source>
        <dbReference type="EMBL" id="KAJ6247509.1"/>
    </source>
</evidence>
<protein>
    <submittedName>
        <fullName evidence="4">Rho gtpase-activating protein 68f</fullName>
    </submittedName>
</protein>
<dbReference type="EMBL" id="JAOAOG010000126">
    <property type="protein sequence ID" value="KAJ6247509.1"/>
    <property type="molecule type" value="Genomic_DNA"/>
</dbReference>
<comment type="caution">
    <text evidence="4">The sequence shown here is derived from an EMBL/GenBank/DDBJ whole genome shotgun (WGS) entry which is preliminary data.</text>
</comment>
<feature type="compositionally biased region" description="Polar residues" evidence="2">
    <location>
        <begin position="120"/>
        <end position="132"/>
    </location>
</feature>
<feature type="compositionally biased region" description="Basic and acidic residues" evidence="2">
    <location>
        <begin position="192"/>
        <end position="201"/>
    </location>
</feature>
<gene>
    <name evidence="4" type="ORF">M0813_18546</name>
</gene>
<dbReference type="PANTHER" id="PTHR23176">
    <property type="entry name" value="RHO/RAC/CDC GTPASE-ACTIVATING PROTEIN"/>
    <property type="match status" value="1"/>
</dbReference>
<dbReference type="Pfam" id="PF00620">
    <property type="entry name" value="RhoGAP"/>
    <property type="match status" value="1"/>
</dbReference>
<feature type="compositionally biased region" description="Basic and acidic residues" evidence="2">
    <location>
        <begin position="209"/>
        <end position="235"/>
    </location>
</feature>
<name>A0ABQ8YSC1_9EUKA</name>
<feature type="compositionally biased region" description="Basic residues" evidence="2">
    <location>
        <begin position="181"/>
        <end position="191"/>
    </location>
</feature>
<dbReference type="InterPro" id="IPR008936">
    <property type="entry name" value="Rho_GTPase_activation_prot"/>
</dbReference>
<reference evidence="4" key="1">
    <citation type="submission" date="2022-08" db="EMBL/GenBank/DDBJ databases">
        <title>Novel sulfate-reducing endosymbionts in the free-living metamonad Anaeramoeba.</title>
        <authorList>
            <person name="Jerlstrom-Hultqvist J."/>
            <person name="Cepicka I."/>
            <person name="Gallot-Lavallee L."/>
            <person name="Salas-Leiva D."/>
            <person name="Curtis B.A."/>
            <person name="Zahonova K."/>
            <person name="Pipaliya S."/>
            <person name="Dacks J."/>
            <person name="Roger A.J."/>
        </authorList>
    </citation>
    <scope>NUCLEOTIDE SEQUENCE</scope>
    <source>
        <strain evidence="4">Schooner1</strain>
    </source>
</reference>
<feature type="compositionally biased region" description="Basic residues" evidence="2">
    <location>
        <begin position="78"/>
        <end position="88"/>
    </location>
</feature>
<dbReference type="SUPFAM" id="SSF48350">
    <property type="entry name" value="GTPase activation domain, GAP"/>
    <property type="match status" value="1"/>
</dbReference>
<feature type="compositionally biased region" description="Basic and acidic residues" evidence="2">
    <location>
        <begin position="462"/>
        <end position="473"/>
    </location>
</feature>
<feature type="region of interest" description="Disordered" evidence="2">
    <location>
        <begin position="443"/>
        <end position="473"/>
    </location>
</feature>
<evidence type="ECO:0000256" key="1">
    <source>
        <dbReference type="ARBA" id="ARBA00022468"/>
    </source>
</evidence>
<dbReference type="SMART" id="SM00324">
    <property type="entry name" value="RhoGAP"/>
    <property type="match status" value="1"/>
</dbReference>
<accession>A0ABQ8YSC1</accession>
<sequence>MTNLKEDNPPLLKPRTVFLSGTVDMNAQNPKVSSIKKKPTRLFMSFDSNGSNVSTLPPIPKKKENPKTPQTETNYTKPRPKPVPRRRTVFVNKTPPQVPRRKTFLVPNVNHNHNNYPQQSLNEDPQNTQSLHHNQENHHTQSSNEGKYKMGIQGNSGQIQSVETNVVRDFNQLFGDNEKKKKRNTWLKRTKSKSEKDKLTQKENVANENENKNKEKGKEKNKDKETKTKDKEKKTSFLKNKLKIKKKPKRRPIEETRIFGVPLQVAIEREGRDETSPPSIIEKAIMYLEEKGKFEEGIYRLSGSVLRMNNLRDQFDRGEEVTLQGIKDQNTVGSLIKLYFRELPEPILGEKYTPRLSKLSQQSEEIQKKRLIHVYNNIPEVNKAVLRWLLPHLYRVSLQSEKNLMRVENLAIVFAPTLHVPLKLMAFMITHWMDILCDDENEKEQKKKRIEKETQQMENENENQKEKEKENEN</sequence>